<accession>A0A1W6NZ53</accession>
<dbReference type="OrthoDB" id="7870384at2"/>
<keyword evidence="1" id="KW-1133">Transmembrane helix</keyword>
<feature type="transmembrane region" description="Helical" evidence="1">
    <location>
        <begin position="12"/>
        <end position="31"/>
    </location>
</feature>
<reference evidence="2 3" key="1">
    <citation type="submission" date="2017-02" db="EMBL/GenBank/DDBJ databases">
        <title>Ketogulonicigenium robustum SPU B003 Genome sequencing and assembly.</title>
        <authorList>
            <person name="Li Y."/>
            <person name="Liu L."/>
            <person name="Wang C."/>
            <person name="Zhang M."/>
            <person name="Zhang T."/>
            <person name="Zhang Y."/>
        </authorList>
    </citation>
    <scope>NUCLEOTIDE SEQUENCE [LARGE SCALE GENOMIC DNA]</scope>
    <source>
        <strain evidence="2 3">SPU_B003</strain>
    </source>
</reference>
<feature type="transmembrane region" description="Helical" evidence="1">
    <location>
        <begin position="37"/>
        <end position="60"/>
    </location>
</feature>
<dbReference type="STRING" id="92947.BVG79_01105"/>
<gene>
    <name evidence="2" type="ORF">BVG79_01105</name>
</gene>
<dbReference type="Proteomes" id="UP000242447">
    <property type="component" value="Chromosome"/>
</dbReference>
<evidence type="ECO:0000313" key="3">
    <source>
        <dbReference type="Proteomes" id="UP000242447"/>
    </source>
</evidence>
<keyword evidence="3" id="KW-1185">Reference proteome</keyword>
<dbReference type="EMBL" id="CP019937">
    <property type="protein sequence ID" value="ARO14451.1"/>
    <property type="molecule type" value="Genomic_DNA"/>
</dbReference>
<dbReference type="AlphaFoldDB" id="A0A1W6NZ53"/>
<protein>
    <submittedName>
        <fullName evidence="2">Uncharacterized protein</fullName>
    </submittedName>
</protein>
<keyword evidence="1" id="KW-0472">Membrane</keyword>
<sequence>MIAPVARIILRYVAAALVTYGVVAADMGRQIANDPDILNALTILIGAVVGVVTEAAYLLAKRLGWTT</sequence>
<evidence type="ECO:0000313" key="2">
    <source>
        <dbReference type="EMBL" id="ARO14451.1"/>
    </source>
</evidence>
<dbReference type="KEGG" id="kro:BVG79_01105"/>
<proteinExistence type="predicted"/>
<name>A0A1W6NZ53_9RHOB</name>
<organism evidence="2 3">
    <name type="scientific">Ketogulonicigenium robustum</name>
    <dbReference type="NCBI Taxonomy" id="92947"/>
    <lineage>
        <taxon>Bacteria</taxon>
        <taxon>Pseudomonadati</taxon>
        <taxon>Pseudomonadota</taxon>
        <taxon>Alphaproteobacteria</taxon>
        <taxon>Rhodobacterales</taxon>
        <taxon>Roseobacteraceae</taxon>
        <taxon>Ketogulonicigenium</taxon>
    </lineage>
</organism>
<dbReference type="RefSeq" id="WP_085786007.1">
    <property type="nucleotide sequence ID" value="NZ_CP019937.1"/>
</dbReference>
<evidence type="ECO:0000256" key="1">
    <source>
        <dbReference type="SAM" id="Phobius"/>
    </source>
</evidence>
<keyword evidence="1" id="KW-0812">Transmembrane</keyword>